<organism evidence="2 3">
    <name type="scientific">Microcaecilia unicolor</name>
    <dbReference type="NCBI Taxonomy" id="1415580"/>
    <lineage>
        <taxon>Eukaryota</taxon>
        <taxon>Metazoa</taxon>
        <taxon>Chordata</taxon>
        <taxon>Craniata</taxon>
        <taxon>Vertebrata</taxon>
        <taxon>Euteleostomi</taxon>
        <taxon>Amphibia</taxon>
        <taxon>Gymnophiona</taxon>
        <taxon>Siphonopidae</taxon>
        <taxon>Microcaecilia</taxon>
    </lineage>
</organism>
<dbReference type="InParanoid" id="A0A6P7YWI3"/>
<name>A0A6P7YWI3_9AMPH</name>
<reference evidence="3" key="1">
    <citation type="submission" date="2025-08" db="UniProtKB">
        <authorList>
            <consortium name="RefSeq"/>
        </authorList>
    </citation>
    <scope>IDENTIFICATION</scope>
</reference>
<accession>A0A6P7YWI3</accession>
<dbReference type="RefSeq" id="XP_030071487.1">
    <property type="nucleotide sequence ID" value="XM_030215627.1"/>
</dbReference>
<dbReference type="AlphaFoldDB" id="A0A6P7YWI3"/>
<feature type="compositionally biased region" description="Low complexity" evidence="1">
    <location>
        <begin position="10"/>
        <end position="23"/>
    </location>
</feature>
<dbReference type="OrthoDB" id="498590at2759"/>
<proteinExistence type="predicted"/>
<feature type="region of interest" description="Disordered" evidence="1">
    <location>
        <begin position="1"/>
        <end position="91"/>
    </location>
</feature>
<sequence>MITSELLQESTNQSSTTAATTIAPQDVNSELEEPEVKGKRKRGRPGRPPSANKKPRKSPGEKSRVEHGTKGAGRGRANGHPQQNGEGDPVTLFEVVKMGKSAMQEHQDIGIARIRQCQHQEEHSHSLEQVLVRDPLSNQVPTTGLTPTPSQAATLLALPLLPMPSFDKQFQVMLREELVQMLQ</sequence>
<keyword evidence="2" id="KW-1185">Reference proteome</keyword>
<dbReference type="Proteomes" id="UP000515156">
    <property type="component" value="Chromosome 10"/>
</dbReference>
<evidence type="ECO:0000313" key="2">
    <source>
        <dbReference type="Proteomes" id="UP000515156"/>
    </source>
</evidence>
<dbReference type="GeneID" id="115478324"/>
<dbReference type="KEGG" id="muo:115478324"/>
<protein>
    <submittedName>
        <fullName evidence="3">Cohesin subunit SA-1-like</fullName>
    </submittedName>
</protein>
<feature type="compositionally biased region" description="Basic and acidic residues" evidence="1">
    <location>
        <begin position="58"/>
        <end position="69"/>
    </location>
</feature>
<gene>
    <name evidence="3" type="primary">LOC115478324</name>
</gene>
<evidence type="ECO:0000313" key="3">
    <source>
        <dbReference type="RefSeq" id="XP_030071487.1"/>
    </source>
</evidence>
<evidence type="ECO:0000256" key="1">
    <source>
        <dbReference type="SAM" id="MobiDB-lite"/>
    </source>
</evidence>